<dbReference type="AlphaFoldDB" id="A0A7X0I9A6"/>
<dbReference type="InterPro" id="IPR000772">
    <property type="entry name" value="Ricin_B_lectin"/>
</dbReference>
<feature type="signal peptide" evidence="1">
    <location>
        <begin position="1"/>
        <end position="35"/>
    </location>
</feature>
<evidence type="ECO:0000313" key="3">
    <source>
        <dbReference type="EMBL" id="MBB6470830.1"/>
    </source>
</evidence>
<feature type="domain" description="Ricin B lectin" evidence="2">
    <location>
        <begin position="778"/>
        <end position="913"/>
    </location>
</feature>
<dbReference type="Pfam" id="PF14200">
    <property type="entry name" value="RicinB_lectin_2"/>
    <property type="match status" value="3"/>
</dbReference>
<reference evidence="3 4" key="1">
    <citation type="submission" date="2020-08" db="EMBL/GenBank/DDBJ databases">
        <title>Sequencing the genomes of 1000 actinobacteria strains.</title>
        <authorList>
            <person name="Klenk H.-P."/>
        </authorList>
    </citation>
    <scope>NUCLEOTIDE SEQUENCE [LARGE SCALE GENOMIC DNA]</scope>
    <source>
        <strain evidence="3 4">DSM 44936</strain>
    </source>
</reference>
<dbReference type="SUPFAM" id="SSF50370">
    <property type="entry name" value="Ricin B-like lectins"/>
    <property type="match status" value="3"/>
</dbReference>
<dbReference type="PANTHER" id="PTHR31151:SF0">
    <property type="entry name" value="PROLINE-TRNA LIGASE (DUF1680)"/>
    <property type="match status" value="1"/>
</dbReference>
<sequence>MPPSPLSRRQLFQAAGVAVVASTAAQAVGTPAAMAAVVPPARPDTGVAAYGFEPGQVRLTASRWMDNQNRTLSYLRFVDVNRMLYVFRANHRLSTNGAASNGGWDAPSFPFRSHMQGHLLTAWAQAYAVLGDTTCLDKANYMVAELAKCQANNGAAGFNTGYLSGFPESDFNALEARTLSNGNVPYYVIHKTLAGLLDVWRYTGNTQARTVLLALAGWVDWRTGRLSSSQMQSMLGTEFGGMNAVLTDIYQQTGDSRWLTVAQRFDHAAVFNPLASNSDQLNGLHANTQVPKWIGAAREYKATGTTRYRDIATNAWNITVGAHTYAIGGNSQAEHFRAPNAIAGYLTNDTCEHCNTYNMLKLTRELWLLNPDRVAYVDYFEQALLNHVIGAQNPSDGHGHITYFTPLKAGGRRGVGPAWGGGTWSTDYSSFWCCQGSGVEVNTNLMDSIYFYNGDTLTVNLFMPSVLNWSQRGITVTQTTSYPVSDTTSLQVTGNVSGSWTMRIRIPAWATGATVSVNGEQQSVATTPGTYAALTRTWTSGDTVSVRLPMRVVMKAANDNPNVSAITYGPVVLSGNYGNTSLSALPTLNTGSITRTSTSALTFTATANNATVNLGPFYDAHGFNYTVYWNASGGSNPGGGTANYRLQNVASGLVLGIQNMSTADGGLALQWTDSGTADHNWELIVSGSVVRFRNVNSGKVLGVENMSTADNARVLQWADNGTADHNWTLVDAGDGVKVRNANSGKLLGLQNNSTANGAQAVQDSDNGGLDNQWRFVPNGARRIQNLASGQVLGVENMSTADGGLVIQWADSGTNDHLWTAVVDGGYLRLRNSNSAKVISVENGGTAAGSRIVQRTENGASDQRWRLRYGSNGYFRIQSAGGRVLGVSGGSTSQGAQIVLADDGTSNDRLWRFI</sequence>
<dbReference type="EMBL" id="JACHIU010000001">
    <property type="protein sequence ID" value="MBB6470830.1"/>
    <property type="molecule type" value="Genomic_DNA"/>
</dbReference>
<dbReference type="PROSITE" id="PS50231">
    <property type="entry name" value="RICIN_B_LECTIN"/>
    <property type="match status" value="2"/>
</dbReference>
<keyword evidence="1" id="KW-0732">Signal</keyword>
<dbReference type="SMART" id="SM00458">
    <property type="entry name" value="RICIN"/>
    <property type="match status" value="2"/>
</dbReference>
<dbReference type="Proteomes" id="UP000555564">
    <property type="component" value="Unassembled WGS sequence"/>
</dbReference>
<dbReference type="PROSITE" id="PS51318">
    <property type="entry name" value="TAT"/>
    <property type="match status" value="1"/>
</dbReference>
<evidence type="ECO:0000256" key="1">
    <source>
        <dbReference type="SAM" id="SignalP"/>
    </source>
</evidence>
<keyword evidence="4" id="KW-1185">Reference proteome</keyword>
<dbReference type="InterPro" id="IPR049046">
    <property type="entry name" value="Beta-AFase-like_GH127_middle"/>
</dbReference>
<dbReference type="CDD" id="cd00161">
    <property type="entry name" value="beta-trefoil_Ricin-like"/>
    <property type="match status" value="3"/>
</dbReference>
<dbReference type="InterPro" id="IPR035992">
    <property type="entry name" value="Ricin_B-like_lectins"/>
</dbReference>
<dbReference type="InterPro" id="IPR006311">
    <property type="entry name" value="TAT_signal"/>
</dbReference>
<dbReference type="GO" id="GO:0005975">
    <property type="term" value="P:carbohydrate metabolic process"/>
    <property type="evidence" value="ECO:0007669"/>
    <property type="project" value="InterPro"/>
</dbReference>
<dbReference type="Pfam" id="PF07944">
    <property type="entry name" value="Beta-AFase-like_GH127_cat"/>
    <property type="match status" value="1"/>
</dbReference>
<dbReference type="RefSeq" id="WP_184978138.1">
    <property type="nucleotide sequence ID" value="NZ_BAAALO010000043.1"/>
</dbReference>
<name>A0A7X0I9A6_9ACTN</name>
<dbReference type="InterPro" id="IPR008928">
    <property type="entry name" value="6-hairpin_glycosidase_sf"/>
</dbReference>
<organism evidence="3 4">
    <name type="scientific">Sphaerisporangium rubeum</name>
    <dbReference type="NCBI Taxonomy" id="321317"/>
    <lineage>
        <taxon>Bacteria</taxon>
        <taxon>Bacillati</taxon>
        <taxon>Actinomycetota</taxon>
        <taxon>Actinomycetes</taxon>
        <taxon>Streptosporangiales</taxon>
        <taxon>Streptosporangiaceae</taxon>
        <taxon>Sphaerisporangium</taxon>
    </lineage>
</organism>
<gene>
    <name evidence="3" type="ORF">BJ992_000261</name>
</gene>
<feature type="chain" id="PRO_5030527026" description="Ricin B lectin domain-containing protein" evidence="1">
    <location>
        <begin position="36"/>
        <end position="913"/>
    </location>
</feature>
<feature type="domain" description="Ricin B lectin" evidence="2">
    <location>
        <begin position="641"/>
        <end position="776"/>
    </location>
</feature>
<dbReference type="PANTHER" id="PTHR31151">
    <property type="entry name" value="PROLINE-TRNA LIGASE (DUF1680)"/>
    <property type="match status" value="1"/>
</dbReference>
<dbReference type="Gene3D" id="2.80.10.50">
    <property type="match status" value="5"/>
</dbReference>
<dbReference type="Pfam" id="PF20736">
    <property type="entry name" value="Glyco_hydro127M"/>
    <property type="match status" value="1"/>
</dbReference>
<protein>
    <recommendedName>
        <fullName evidence="2">Ricin B lectin domain-containing protein</fullName>
    </recommendedName>
</protein>
<accession>A0A7X0I9A6</accession>
<dbReference type="InterPro" id="IPR012878">
    <property type="entry name" value="Beta-AFase-like_GH127_cat"/>
</dbReference>
<comment type="caution">
    <text evidence="3">The sequence shown here is derived from an EMBL/GenBank/DDBJ whole genome shotgun (WGS) entry which is preliminary data.</text>
</comment>
<evidence type="ECO:0000259" key="2">
    <source>
        <dbReference type="SMART" id="SM00458"/>
    </source>
</evidence>
<dbReference type="SUPFAM" id="SSF48208">
    <property type="entry name" value="Six-hairpin glycosidases"/>
    <property type="match status" value="1"/>
</dbReference>
<proteinExistence type="predicted"/>
<evidence type="ECO:0000313" key="4">
    <source>
        <dbReference type="Proteomes" id="UP000555564"/>
    </source>
</evidence>